<dbReference type="GO" id="GO:0016779">
    <property type="term" value="F:nucleotidyltransferase activity"/>
    <property type="evidence" value="ECO:0007669"/>
    <property type="project" value="InterPro"/>
</dbReference>
<organism evidence="2 3">
    <name type="scientific">Vallitalea pronyensis</name>
    <dbReference type="NCBI Taxonomy" id="1348613"/>
    <lineage>
        <taxon>Bacteria</taxon>
        <taxon>Bacillati</taxon>
        <taxon>Bacillota</taxon>
        <taxon>Clostridia</taxon>
        <taxon>Lachnospirales</taxon>
        <taxon>Vallitaleaceae</taxon>
        <taxon>Vallitalea</taxon>
    </lineage>
</organism>
<reference evidence="2" key="1">
    <citation type="submission" date="2020-07" db="EMBL/GenBank/DDBJ databases">
        <title>Vallitalea pronyensis genome.</title>
        <authorList>
            <person name="Postec A."/>
        </authorList>
    </citation>
    <scope>NUCLEOTIDE SEQUENCE</scope>
    <source>
        <strain evidence="2">FatNI3</strain>
    </source>
</reference>
<dbReference type="EMBL" id="CP058649">
    <property type="protein sequence ID" value="QUI20851.1"/>
    <property type="molecule type" value="Genomic_DNA"/>
</dbReference>
<dbReference type="Proteomes" id="UP000683246">
    <property type="component" value="Chromosome"/>
</dbReference>
<dbReference type="Gene3D" id="3.30.460.10">
    <property type="entry name" value="Beta Polymerase, domain 2"/>
    <property type="match status" value="1"/>
</dbReference>
<name>A0A8J8MG50_9FIRM</name>
<dbReference type="InterPro" id="IPR043519">
    <property type="entry name" value="NT_sf"/>
</dbReference>
<dbReference type="Pfam" id="PF01909">
    <property type="entry name" value="NTP_transf_2"/>
    <property type="match status" value="1"/>
</dbReference>
<keyword evidence="3" id="KW-1185">Reference proteome</keyword>
<gene>
    <name evidence="2" type="ORF">HZI73_00350</name>
</gene>
<dbReference type="RefSeq" id="WP_212696309.1">
    <property type="nucleotide sequence ID" value="NZ_CP058649.1"/>
</dbReference>
<proteinExistence type="predicted"/>
<evidence type="ECO:0000313" key="2">
    <source>
        <dbReference type="EMBL" id="QUI20851.1"/>
    </source>
</evidence>
<accession>A0A8J8MG50</accession>
<protein>
    <submittedName>
        <fullName evidence="2">Nucleotidyltransferase domain-containing protein</fullName>
    </submittedName>
</protein>
<dbReference type="CDD" id="cd05403">
    <property type="entry name" value="NT_KNTase_like"/>
    <property type="match status" value="1"/>
</dbReference>
<evidence type="ECO:0000313" key="3">
    <source>
        <dbReference type="Proteomes" id="UP000683246"/>
    </source>
</evidence>
<dbReference type="InterPro" id="IPR002934">
    <property type="entry name" value="Polymerase_NTP_transf_dom"/>
</dbReference>
<evidence type="ECO:0000259" key="1">
    <source>
        <dbReference type="Pfam" id="PF01909"/>
    </source>
</evidence>
<dbReference type="AlphaFoldDB" id="A0A8J8MG50"/>
<feature type="domain" description="Polymerase nucleotidyl transferase" evidence="1">
    <location>
        <begin position="9"/>
        <end position="68"/>
    </location>
</feature>
<dbReference type="SUPFAM" id="SSF81301">
    <property type="entry name" value="Nucleotidyltransferase"/>
    <property type="match status" value="1"/>
</dbReference>
<dbReference type="KEGG" id="vpy:HZI73_00350"/>
<sequence>MYKHHEETVKKMLEHLKTNEDILGILLTGSIAHGFETPESDVDIMIITTEADYKQKVERGEVTYWNNDICTYDDGYVDGKYISVSFMEKVAEMGSEPARFAFDGAVILYSKIKNLQGLIQKITQYPVEKKESNIKRFYAQFEAWRWYSYEAFKHDNAYLLNHAVSNLILFGGRLILAYNEVLYPYHKWFLRILNEVKEKPENIMALIDELLTHKNQETIDGFYECIRDFTEWDESGFNASQFVMDSELNWMTGHTPVSDI</sequence>